<name>A0A7H1DTM7_9FLAO</name>
<dbReference type="Pfam" id="PF00383">
    <property type="entry name" value="dCMP_cyt_deam_1"/>
    <property type="match status" value="1"/>
</dbReference>
<dbReference type="KEGG" id="cmaq:H0S70_08005"/>
<dbReference type="GO" id="GO:0004132">
    <property type="term" value="F:dCMP deaminase activity"/>
    <property type="evidence" value="ECO:0007669"/>
    <property type="project" value="TreeGrafter"/>
</dbReference>
<dbReference type="InterPro" id="IPR016193">
    <property type="entry name" value="Cytidine_deaminase-like"/>
</dbReference>
<keyword evidence="7" id="KW-1185">Reference proteome</keyword>
<evidence type="ECO:0000256" key="1">
    <source>
        <dbReference type="ARBA" id="ARBA00006576"/>
    </source>
</evidence>
<dbReference type="EMBL" id="CP060203">
    <property type="protein sequence ID" value="QNS40335.1"/>
    <property type="molecule type" value="Genomic_DNA"/>
</dbReference>
<dbReference type="SUPFAM" id="SSF53927">
    <property type="entry name" value="Cytidine deaminase-like"/>
    <property type="match status" value="1"/>
</dbReference>
<dbReference type="Gene3D" id="3.40.140.10">
    <property type="entry name" value="Cytidine Deaminase, domain 2"/>
    <property type="match status" value="1"/>
</dbReference>
<evidence type="ECO:0000313" key="7">
    <source>
        <dbReference type="Proteomes" id="UP000516438"/>
    </source>
</evidence>
<evidence type="ECO:0000313" key="6">
    <source>
        <dbReference type="EMBL" id="QNS40335.1"/>
    </source>
</evidence>
<reference evidence="6 7" key="1">
    <citation type="submission" date="2020-07" db="EMBL/GenBank/DDBJ databases">
        <title>Complete genome and description of Chryseobacterium manosquense strain Marseille-Q2069 sp. nov.</title>
        <authorList>
            <person name="Boxberger M."/>
        </authorList>
    </citation>
    <scope>NUCLEOTIDE SEQUENCE [LARGE SCALE GENOMIC DNA]</scope>
    <source>
        <strain evidence="6 7">Marseille-Q2069</strain>
    </source>
</reference>
<dbReference type="InterPro" id="IPR002125">
    <property type="entry name" value="CMP_dCMP_dom"/>
</dbReference>
<evidence type="ECO:0000256" key="4">
    <source>
        <dbReference type="ARBA" id="ARBA00022833"/>
    </source>
</evidence>
<keyword evidence="2" id="KW-0479">Metal-binding</keyword>
<evidence type="ECO:0000256" key="3">
    <source>
        <dbReference type="ARBA" id="ARBA00022801"/>
    </source>
</evidence>
<protein>
    <submittedName>
        <fullName evidence="6">Deoxycytidylate deaminase</fullName>
    </submittedName>
</protein>
<dbReference type="AlphaFoldDB" id="A0A7H1DTM7"/>
<proteinExistence type="inferred from homology"/>
<comment type="similarity">
    <text evidence="1">Belongs to the cytidine and deoxycytidylate deaminase family.</text>
</comment>
<dbReference type="GO" id="GO:0005737">
    <property type="term" value="C:cytoplasm"/>
    <property type="evidence" value="ECO:0007669"/>
    <property type="project" value="TreeGrafter"/>
</dbReference>
<keyword evidence="4" id="KW-0862">Zinc</keyword>
<dbReference type="InterPro" id="IPR027417">
    <property type="entry name" value="P-loop_NTPase"/>
</dbReference>
<dbReference type="InterPro" id="IPR015517">
    <property type="entry name" value="dCMP_deaminase-rel"/>
</dbReference>
<keyword evidence="3" id="KW-0378">Hydrolase</keyword>
<dbReference type="GO" id="GO:0008270">
    <property type="term" value="F:zinc ion binding"/>
    <property type="evidence" value="ECO:0007669"/>
    <property type="project" value="InterPro"/>
</dbReference>
<dbReference type="NCBIfam" id="NF041025">
    <property type="entry name" value="antiphage_deaminase"/>
    <property type="match status" value="1"/>
</dbReference>
<evidence type="ECO:0000259" key="5">
    <source>
        <dbReference type="PROSITE" id="PS51747"/>
    </source>
</evidence>
<dbReference type="Gene3D" id="3.40.50.300">
    <property type="entry name" value="P-loop containing nucleotide triphosphate hydrolases"/>
    <property type="match status" value="1"/>
</dbReference>
<dbReference type="RefSeq" id="WP_188320435.1">
    <property type="nucleotide sequence ID" value="NZ_CP060203.1"/>
</dbReference>
<sequence>MGSALKIDSTSLFQTKENKGKNTKEKVINTYTEELFFSICSPIGSLKEPAIALLKDQLEKKYKYVVKKIKLSDFIEEHKIRDFEALQGKTEIFSKYDFKIKMGNELRNTYTSQILTELAIAEIHTERAAELGDNHLKDSEYKSRRYCYIFDSLKNKDELSLLRSVYTDNFYQVGIFSPLDERIENLISKGFSRPEAEEIIHIDEYQNFDEGQNVRGTFVESDFFLRISKENEIELASKIERYLDLIFESQVVTPTIEETSMFYAKSAANNSSCLSRQVGASITDYYGNLLSTGWNDVPKYGGNLYRDGDINDNRCFLKQFCSNDKEKDLLTDNIAEILISDSNIKELFTTNNVFDIVKFNDFKTKIRYSKVKDLIEFSRSVHAEMHAIILGSQITGSQMINGKLYCTTYPCHNCARHIILAGIKEVYYIEPYVKSLCLKLHNDSITEDEKDKSKVRILIFDGVSPRKYQIFFTNFGERKNKNGDLTVKELDKIKPKSSKSLQALSELERQAIHSLKEYGIISD</sequence>
<accession>A0A7H1DTM7</accession>
<dbReference type="PANTHER" id="PTHR11086">
    <property type="entry name" value="DEOXYCYTIDYLATE DEAMINASE-RELATED"/>
    <property type="match status" value="1"/>
</dbReference>
<dbReference type="InterPro" id="IPR016192">
    <property type="entry name" value="APOBEC/CMP_deaminase_Zn-bd"/>
</dbReference>
<evidence type="ECO:0000256" key="2">
    <source>
        <dbReference type="ARBA" id="ARBA00022723"/>
    </source>
</evidence>
<feature type="domain" description="CMP/dCMP-type deaminase" evidence="5">
    <location>
        <begin position="255"/>
        <end position="448"/>
    </location>
</feature>
<gene>
    <name evidence="6" type="ORF">H0S70_08005</name>
</gene>
<organism evidence="6 7">
    <name type="scientific">Chryseobacterium manosquense</name>
    <dbReference type="NCBI Taxonomy" id="2754694"/>
    <lineage>
        <taxon>Bacteria</taxon>
        <taxon>Pseudomonadati</taxon>
        <taxon>Bacteroidota</taxon>
        <taxon>Flavobacteriia</taxon>
        <taxon>Flavobacteriales</taxon>
        <taxon>Weeksellaceae</taxon>
        <taxon>Chryseobacterium group</taxon>
        <taxon>Chryseobacterium</taxon>
    </lineage>
</organism>
<dbReference type="PROSITE" id="PS00903">
    <property type="entry name" value="CYT_DCMP_DEAMINASES_1"/>
    <property type="match status" value="1"/>
</dbReference>
<dbReference type="PROSITE" id="PS51747">
    <property type="entry name" value="CYT_DCMP_DEAMINASES_2"/>
    <property type="match status" value="1"/>
</dbReference>
<dbReference type="PANTHER" id="PTHR11086:SF18">
    <property type="entry name" value="DEOXYCYTIDYLATE DEAMINASE"/>
    <property type="match status" value="1"/>
</dbReference>
<dbReference type="Proteomes" id="UP000516438">
    <property type="component" value="Chromosome"/>
</dbReference>